<proteinExistence type="predicted"/>
<feature type="region of interest" description="Disordered" evidence="1">
    <location>
        <begin position="28"/>
        <end position="57"/>
    </location>
</feature>
<feature type="chain" id="PRO_5045836124" description="DUF3558 domain-containing protein" evidence="2">
    <location>
        <begin position="24"/>
        <end position="187"/>
    </location>
</feature>
<sequence length="187" mass="19099">MQLTRDLATRSILLILVAGLVLTGCTTTDPGNATAGRDSTFTTETSEGTTTTSAPAGGGDELAKFDACAELNAVAGQFALSRIEKVGAKGCQARWGQTTTAVTIVAVPELPIGEATGGPDARYSDVMIGARKAKRVEAGLTDVSCLVAVEVTAESRVDFYGAATTSVDESCAAATKLAEAVEPKLPK</sequence>
<protein>
    <recommendedName>
        <fullName evidence="5">DUF3558 domain-containing protein</fullName>
    </recommendedName>
</protein>
<reference evidence="3 4" key="1">
    <citation type="submission" date="2021-01" db="EMBL/GenBank/DDBJ databases">
        <title>Sequencing the genomes of 1000 actinobacteria strains.</title>
        <authorList>
            <person name="Klenk H.-P."/>
        </authorList>
    </citation>
    <scope>NUCLEOTIDE SEQUENCE [LARGE SCALE GENOMIC DNA]</scope>
    <source>
        <strain evidence="3 4">DSM 44581</strain>
    </source>
</reference>
<evidence type="ECO:0000313" key="4">
    <source>
        <dbReference type="Proteomes" id="UP001195724"/>
    </source>
</evidence>
<name>A0ABS2SBL9_9PSEU</name>
<dbReference type="PROSITE" id="PS51257">
    <property type="entry name" value="PROKAR_LIPOPROTEIN"/>
    <property type="match status" value="1"/>
</dbReference>
<comment type="caution">
    <text evidence="3">The sequence shown here is derived from an EMBL/GenBank/DDBJ whole genome shotgun (WGS) entry which is preliminary data.</text>
</comment>
<evidence type="ECO:0000313" key="3">
    <source>
        <dbReference type="EMBL" id="MBM7812471.1"/>
    </source>
</evidence>
<organism evidence="3 4">
    <name type="scientific">Saccharothrix algeriensis</name>
    <dbReference type="NCBI Taxonomy" id="173560"/>
    <lineage>
        <taxon>Bacteria</taxon>
        <taxon>Bacillati</taxon>
        <taxon>Actinomycetota</taxon>
        <taxon>Actinomycetes</taxon>
        <taxon>Pseudonocardiales</taxon>
        <taxon>Pseudonocardiaceae</taxon>
        <taxon>Saccharothrix</taxon>
    </lineage>
</organism>
<evidence type="ECO:0000256" key="1">
    <source>
        <dbReference type="SAM" id="MobiDB-lite"/>
    </source>
</evidence>
<evidence type="ECO:0008006" key="5">
    <source>
        <dbReference type="Google" id="ProtNLM"/>
    </source>
</evidence>
<feature type="compositionally biased region" description="Low complexity" evidence="1">
    <location>
        <begin position="39"/>
        <end position="53"/>
    </location>
</feature>
<evidence type="ECO:0000256" key="2">
    <source>
        <dbReference type="SAM" id="SignalP"/>
    </source>
</evidence>
<dbReference type="Proteomes" id="UP001195724">
    <property type="component" value="Unassembled WGS sequence"/>
</dbReference>
<gene>
    <name evidence="3" type="ORF">JOE68_003336</name>
</gene>
<keyword evidence="2" id="KW-0732">Signal</keyword>
<feature type="signal peptide" evidence="2">
    <location>
        <begin position="1"/>
        <end position="23"/>
    </location>
</feature>
<keyword evidence="4" id="KW-1185">Reference proteome</keyword>
<accession>A0ABS2SBL9</accession>
<dbReference type="EMBL" id="JAFBCL010000001">
    <property type="protein sequence ID" value="MBM7812471.1"/>
    <property type="molecule type" value="Genomic_DNA"/>
</dbReference>
<dbReference type="RefSeq" id="WP_204843241.1">
    <property type="nucleotide sequence ID" value="NZ_JAFBCL010000001.1"/>
</dbReference>